<comment type="caution">
    <text evidence="2">The sequence shown here is derived from an EMBL/GenBank/DDBJ whole genome shotgun (WGS) entry which is preliminary data.</text>
</comment>
<dbReference type="Proteomes" id="UP001465755">
    <property type="component" value="Unassembled WGS sequence"/>
</dbReference>
<feature type="compositionally biased region" description="Basic residues" evidence="1">
    <location>
        <begin position="197"/>
        <end position="207"/>
    </location>
</feature>
<keyword evidence="3" id="KW-1185">Reference proteome</keyword>
<protein>
    <recommendedName>
        <fullName evidence="4">AP2/ERF domain-containing protein</fullName>
    </recommendedName>
</protein>
<feature type="compositionally biased region" description="Basic residues" evidence="1">
    <location>
        <begin position="153"/>
        <end position="164"/>
    </location>
</feature>
<accession>A0AAW1PF54</accession>
<evidence type="ECO:0000313" key="2">
    <source>
        <dbReference type="EMBL" id="KAK9808563.1"/>
    </source>
</evidence>
<gene>
    <name evidence="2" type="ORF">WJX73_009144</name>
</gene>
<organism evidence="2 3">
    <name type="scientific">Symbiochloris irregularis</name>
    <dbReference type="NCBI Taxonomy" id="706552"/>
    <lineage>
        <taxon>Eukaryota</taxon>
        <taxon>Viridiplantae</taxon>
        <taxon>Chlorophyta</taxon>
        <taxon>core chlorophytes</taxon>
        <taxon>Trebouxiophyceae</taxon>
        <taxon>Trebouxiales</taxon>
        <taxon>Trebouxiaceae</taxon>
        <taxon>Symbiochloris</taxon>
    </lineage>
</organism>
<feature type="region of interest" description="Disordered" evidence="1">
    <location>
        <begin position="439"/>
        <end position="547"/>
    </location>
</feature>
<feature type="compositionally biased region" description="Pro residues" evidence="1">
    <location>
        <begin position="441"/>
        <end position="451"/>
    </location>
</feature>
<feature type="compositionally biased region" description="Low complexity" evidence="1">
    <location>
        <begin position="531"/>
        <end position="547"/>
    </location>
</feature>
<dbReference type="AlphaFoldDB" id="A0AAW1PF54"/>
<feature type="compositionally biased region" description="Basic and acidic residues" evidence="1">
    <location>
        <begin position="116"/>
        <end position="130"/>
    </location>
</feature>
<evidence type="ECO:0000313" key="3">
    <source>
        <dbReference type="Proteomes" id="UP001465755"/>
    </source>
</evidence>
<dbReference type="EMBL" id="JALJOQ010000022">
    <property type="protein sequence ID" value="KAK9808563.1"/>
    <property type="molecule type" value="Genomic_DNA"/>
</dbReference>
<evidence type="ECO:0008006" key="4">
    <source>
        <dbReference type="Google" id="ProtNLM"/>
    </source>
</evidence>
<reference evidence="2 3" key="1">
    <citation type="journal article" date="2024" name="Nat. Commun.">
        <title>Phylogenomics reveals the evolutionary origins of lichenization in chlorophyte algae.</title>
        <authorList>
            <person name="Puginier C."/>
            <person name="Libourel C."/>
            <person name="Otte J."/>
            <person name="Skaloud P."/>
            <person name="Haon M."/>
            <person name="Grisel S."/>
            <person name="Petersen M."/>
            <person name="Berrin J.G."/>
            <person name="Delaux P.M."/>
            <person name="Dal Grande F."/>
            <person name="Keller J."/>
        </authorList>
    </citation>
    <scope>NUCLEOTIDE SEQUENCE [LARGE SCALE GENOMIC DNA]</scope>
    <source>
        <strain evidence="2 3">SAG 2036</strain>
    </source>
</reference>
<sequence>MDDSRKAATFAYWCGSTPGNQSNGSSYRYEGRLLSDHHNRPVRGYHQKRGAFRIEVAFQGQRMCRNCSTEEEAAAAAWSMYHRLRGLPVPEPPPLVSTQQCSFEAARQAQQLTQRRAADEPKQMQRHAEPEALLPPLPRWPRSVDAAGLHTAASKRQKLHHHNKPNVARSTGNLAQVPTAGPIGPSLPAGKAMSANARHHTKKGRRPQYRGVANAFQPRLPSSPGRPPAYGYCSYKNQWLVSVFFQGKHHREMHRERRQPSGRHKGWRVRVMFQGRHAIGGIWTTEAAAADAAWRMHRQLHGLPESAPPALQTSHLTHTLPAAPATPHRAKERHAETSTAVKAPLTGQKHMRTPAAKGLPQQKRSRRDRHTTSTYAFHPRLQTGKGREPAYGYTSCKGGGGWRVFLYFEGKHHGDGCSRHDTEAEAADSAWHLLARLQGQHPPPKPSPLIPLHPGRFAHQQPPADGTTGPRELPCQKHDGAATRACDSSSSQATEVFEHRQLGAPPAEGTSGQRPNLASAPDCCPRLSPHQPARQQPPAGQVQQPVPAAPEHNFTTEQQHRLQQMAPGAHTSKLHRAMAAFEKMPDSVKREQGKVKFASGYWGT</sequence>
<feature type="region of interest" description="Disordered" evidence="1">
    <location>
        <begin position="321"/>
        <end position="389"/>
    </location>
</feature>
<name>A0AAW1PF54_9CHLO</name>
<proteinExistence type="predicted"/>
<evidence type="ECO:0000256" key="1">
    <source>
        <dbReference type="SAM" id="MobiDB-lite"/>
    </source>
</evidence>
<feature type="region of interest" description="Disordered" evidence="1">
    <location>
        <begin position="107"/>
        <end position="207"/>
    </location>
</feature>